<dbReference type="Proteomes" id="UP000799750">
    <property type="component" value="Unassembled WGS sequence"/>
</dbReference>
<dbReference type="EMBL" id="MU004188">
    <property type="protein sequence ID" value="KAF2496040.1"/>
    <property type="molecule type" value="Genomic_DNA"/>
</dbReference>
<accession>A0A6A6QVY0</accession>
<sequence>MPSIRCYVFSALAAIVSLASAGQTCDAFGIDYVDGGSYFINTLSQDDFTFVTEFEGCNDDIANTMLVPPDDAPDNDEIICSDIDTTDVDDTPEMATCPIKKSEMVSGGWIILVMGNNNGGDPFAYERDITLDCGPQVTATVTPTVTYNITVTPTSTSTIWSTVTNTTTFGPTATFTVPSKTAHYTKTVTPAPVYTTQTWTVTRHRLTWTKTQTIKTTTATASCTVPPRPQWPDKTCTYSPTKLHPKALETGKPNKKQTSGWHWRGAARAVNVEEARRRFDAAQKKRDMKERAAVQVEERAPDAPTVYVTYSVAVNVTSTLTAAPTTTTETDLTTTVTSTTLPPVTVFSGIYTSTITLPTKTKTKKTIAYTTLYTTKTIHATWTLTKTVTPTAVVSSCKTRGGHWGPGRW</sequence>
<keyword evidence="3" id="KW-0732">Signal</keyword>
<evidence type="ECO:0000313" key="4">
    <source>
        <dbReference type="EMBL" id="KAF2496040.1"/>
    </source>
</evidence>
<keyword evidence="5" id="KW-1185">Reference proteome</keyword>
<evidence type="ECO:0000256" key="3">
    <source>
        <dbReference type="SAM" id="SignalP"/>
    </source>
</evidence>
<name>A0A6A6QVY0_9PEZI</name>
<gene>
    <name evidence="4" type="ORF">BU16DRAFT_485451</name>
</gene>
<organism evidence="4 5">
    <name type="scientific">Lophium mytilinum</name>
    <dbReference type="NCBI Taxonomy" id="390894"/>
    <lineage>
        <taxon>Eukaryota</taxon>
        <taxon>Fungi</taxon>
        <taxon>Dikarya</taxon>
        <taxon>Ascomycota</taxon>
        <taxon>Pezizomycotina</taxon>
        <taxon>Dothideomycetes</taxon>
        <taxon>Pleosporomycetidae</taxon>
        <taxon>Mytilinidiales</taxon>
        <taxon>Mytilinidiaceae</taxon>
        <taxon>Lophium</taxon>
    </lineage>
</organism>
<feature type="chain" id="PRO_5025618592" evidence="3">
    <location>
        <begin position="22"/>
        <end position="409"/>
    </location>
</feature>
<dbReference type="AlphaFoldDB" id="A0A6A6QVY0"/>
<feature type="region of interest" description="Disordered" evidence="2">
    <location>
        <begin position="244"/>
        <end position="263"/>
    </location>
</feature>
<feature type="coiled-coil region" evidence="1">
    <location>
        <begin position="272"/>
        <end position="299"/>
    </location>
</feature>
<evidence type="ECO:0000256" key="1">
    <source>
        <dbReference type="SAM" id="Coils"/>
    </source>
</evidence>
<dbReference type="OrthoDB" id="3937708at2759"/>
<reference evidence="4" key="1">
    <citation type="journal article" date="2020" name="Stud. Mycol.">
        <title>101 Dothideomycetes genomes: a test case for predicting lifestyles and emergence of pathogens.</title>
        <authorList>
            <person name="Haridas S."/>
            <person name="Albert R."/>
            <person name="Binder M."/>
            <person name="Bloem J."/>
            <person name="Labutti K."/>
            <person name="Salamov A."/>
            <person name="Andreopoulos B."/>
            <person name="Baker S."/>
            <person name="Barry K."/>
            <person name="Bills G."/>
            <person name="Bluhm B."/>
            <person name="Cannon C."/>
            <person name="Castanera R."/>
            <person name="Culley D."/>
            <person name="Daum C."/>
            <person name="Ezra D."/>
            <person name="Gonzalez J."/>
            <person name="Henrissat B."/>
            <person name="Kuo A."/>
            <person name="Liang C."/>
            <person name="Lipzen A."/>
            <person name="Lutzoni F."/>
            <person name="Magnuson J."/>
            <person name="Mondo S."/>
            <person name="Nolan M."/>
            <person name="Ohm R."/>
            <person name="Pangilinan J."/>
            <person name="Park H.-J."/>
            <person name="Ramirez L."/>
            <person name="Alfaro M."/>
            <person name="Sun H."/>
            <person name="Tritt A."/>
            <person name="Yoshinaga Y."/>
            <person name="Zwiers L.-H."/>
            <person name="Turgeon B."/>
            <person name="Goodwin S."/>
            <person name="Spatafora J."/>
            <person name="Crous P."/>
            <person name="Grigoriev I."/>
        </authorList>
    </citation>
    <scope>NUCLEOTIDE SEQUENCE</scope>
    <source>
        <strain evidence="4">CBS 269.34</strain>
    </source>
</reference>
<keyword evidence="1" id="KW-0175">Coiled coil</keyword>
<evidence type="ECO:0000313" key="5">
    <source>
        <dbReference type="Proteomes" id="UP000799750"/>
    </source>
</evidence>
<proteinExistence type="predicted"/>
<protein>
    <submittedName>
        <fullName evidence="4">Uncharacterized protein</fullName>
    </submittedName>
</protein>
<feature type="signal peptide" evidence="3">
    <location>
        <begin position="1"/>
        <end position="21"/>
    </location>
</feature>
<evidence type="ECO:0000256" key="2">
    <source>
        <dbReference type="SAM" id="MobiDB-lite"/>
    </source>
</evidence>